<evidence type="ECO:0000256" key="4">
    <source>
        <dbReference type="SAM" id="MobiDB-lite"/>
    </source>
</evidence>
<reference evidence="6 7" key="1">
    <citation type="journal article" date="2013" name="Front. Plant Sci.">
        <title>The Reference Genome of the Halophytic Plant Eutrema salsugineum.</title>
        <authorList>
            <person name="Yang R."/>
            <person name="Jarvis D.E."/>
            <person name="Chen H."/>
            <person name="Beilstein M.A."/>
            <person name="Grimwood J."/>
            <person name="Jenkins J."/>
            <person name="Shu S."/>
            <person name="Prochnik S."/>
            <person name="Xin M."/>
            <person name="Ma C."/>
            <person name="Schmutz J."/>
            <person name="Wing R.A."/>
            <person name="Mitchell-Olds T."/>
            <person name="Schumaker K.S."/>
            <person name="Wang X."/>
        </authorList>
    </citation>
    <scope>NUCLEOTIDE SEQUENCE [LARGE SCALE GENOMIC DNA]</scope>
</reference>
<organism evidence="6 7">
    <name type="scientific">Eutrema salsugineum</name>
    <name type="common">Saltwater cress</name>
    <name type="synonym">Sisymbrium salsugineum</name>
    <dbReference type="NCBI Taxonomy" id="72664"/>
    <lineage>
        <taxon>Eukaryota</taxon>
        <taxon>Viridiplantae</taxon>
        <taxon>Streptophyta</taxon>
        <taxon>Embryophyta</taxon>
        <taxon>Tracheophyta</taxon>
        <taxon>Spermatophyta</taxon>
        <taxon>Magnoliopsida</taxon>
        <taxon>eudicotyledons</taxon>
        <taxon>Gunneridae</taxon>
        <taxon>Pentapetalae</taxon>
        <taxon>rosids</taxon>
        <taxon>malvids</taxon>
        <taxon>Brassicales</taxon>
        <taxon>Brassicaceae</taxon>
        <taxon>Eutremeae</taxon>
        <taxon>Eutrema</taxon>
    </lineage>
</organism>
<evidence type="ECO:0000313" key="7">
    <source>
        <dbReference type="Proteomes" id="UP000030689"/>
    </source>
</evidence>
<feature type="domain" description="CS" evidence="5">
    <location>
        <begin position="133"/>
        <end position="222"/>
    </location>
</feature>
<dbReference type="Gramene" id="ESQ54469">
    <property type="protein sequence ID" value="ESQ54469"/>
    <property type="gene ID" value="EUTSA_v10025870mg"/>
</dbReference>
<feature type="region of interest" description="Disordered" evidence="4">
    <location>
        <begin position="61"/>
        <end position="132"/>
    </location>
</feature>
<dbReference type="PANTHER" id="PTHR12356">
    <property type="entry name" value="NUCLEAR MOVEMENT PROTEIN NUDC"/>
    <property type="match status" value="1"/>
</dbReference>
<keyword evidence="2" id="KW-0963">Cytoplasm</keyword>
<gene>
    <name evidence="6" type="ORF">EUTSA_v10025870mg</name>
</gene>
<evidence type="ECO:0000256" key="3">
    <source>
        <dbReference type="ARBA" id="ARBA00053226"/>
    </source>
</evidence>
<evidence type="ECO:0000259" key="5">
    <source>
        <dbReference type="PROSITE" id="PS51203"/>
    </source>
</evidence>
<evidence type="ECO:0000256" key="1">
    <source>
        <dbReference type="ARBA" id="ARBA00004463"/>
    </source>
</evidence>
<name>V4MDC9_EUTSA</name>
<dbReference type="CDD" id="cd06467">
    <property type="entry name" value="p23_NUDC_like"/>
    <property type="match status" value="1"/>
</dbReference>
<comment type="subcellular location">
    <subcellularLocation>
        <location evidence="1">Cytoplasmic granule</location>
    </subcellularLocation>
</comment>
<evidence type="ECO:0000313" key="6">
    <source>
        <dbReference type="EMBL" id="ESQ54469.1"/>
    </source>
</evidence>
<dbReference type="Proteomes" id="UP000030689">
    <property type="component" value="Unassembled WGS sequence"/>
</dbReference>
<dbReference type="OrthoDB" id="416217at2759"/>
<sequence>MAIISEMQEERPSTLPFRASFDPSNPLGFLEKVLDFIGKESNFLMKDTAEKEIATAVTAAKERLRGAEKKKAEKDSLKPMELKESVPPMEPMEVDKPKKEETFKPTESMEVEKPKEEEKQESGPIVPNKGNGLDFEKYSWTQNLQEVTVNIPVPSGTKSRSVTCEIKKHRLKVGLKGQDPIIDGEFFNPVKPDDCFWNIEDQKVISVLLTKQDQMEWWKYCVKGEPEIDTQKVEPETSKLGDLDPETRSTVEKMMFDQRQKQMGLPTSDEMEKQDMLKKFMAQHPEMNFSNAKFN</sequence>
<feature type="compositionally biased region" description="Basic and acidic residues" evidence="4">
    <location>
        <begin position="110"/>
        <end position="121"/>
    </location>
</feature>
<evidence type="ECO:0000256" key="2">
    <source>
        <dbReference type="ARBA" id="ARBA00022490"/>
    </source>
</evidence>
<dbReference type="PANTHER" id="PTHR12356:SF32">
    <property type="entry name" value="PROTEIN BOBBER 2"/>
    <property type="match status" value="1"/>
</dbReference>
<dbReference type="GO" id="GO:0051082">
    <property type="term" value="F:unfolded protein binding"/>
    <property type="evidence" value="ECO:0007669"/>
    <property type="project" value="TreeGrafter"/>
</dbReference>
<dbReference type="OMA" id="NQMEWWS"/>
<keyword evidence="7" id="KW-1185">Reference proteome</keyword>
<feature type="compositionally biased region" description="Basic and acidic residues" evidence="4">
    <location>
        <begin position="93"/>
        <end position="104"/>
    </location>
</feature>
<protein>
    <recommendedName>
        <fullName evidence="5">CS domain-containing protein</fullName>
    </recommendedName>
</protein>
<dbReference type="eggNOG" id="KOG2265">
    <property type="taxonomic scope" value="Eukaryota"/>
</dbReference>
<dbReference type="Pfam" id="PF04969">
    <property type="entry name" value="CS"/>
    <property type="match status" value="1"/>
</dbReference>
<comment type="function">
    <text evidence="3">Small heat shock protein required for the establishment of auxin gradients and for patterning of the apical domain of the embryo. Involved in the specification of the cotyledon primordia. Also required for normal inflorescence and floral meristem function, normal developmental patterning and thermotolerance. Acts as a molecular chaperone.</text>
</comment>
<dbReference type="EMBL" id="KI517384">
    <property type="protein sequence ID" value="ESQ54469.1"/>
    <property type="molecule type" value="Genomic_DNA"/>
</dbReference>
<feature type="compositionally biased region" description="Basic and acidic residues" evidence="4">
    <location>
        <begin position="61"/>
        <end position="84"/>
    </location>
</feature>
<accession>V4MDC9</accession>
<proteinExistence type="predicted"/>
<dbReference type="InterPro" id="IPR008978">
    <property type="entry name" value="HSP20-like_chaperone"/>
</dbReference>
<dbReference type="InterPro" id="IPR007052">
    <property type="entry name" value="CS_dom"/>
</dbReference>
<dbReference type="STRING" id="72664.V4MDC9"/>
<dbReference type="AlphaFoldDB" id="V4MDC9"/>
<dbReference type="PROSITE" id="PS51203">
    <property type="entry name" value="CS"/>
    <property type="match status" value="1"/>
</dbReference>
<dbReference type="Gene3D" id="2.60.40.790">
    <property type="match status" value="1"/>
</dbReference>
<dbReference type="GO" id="GO:0005737">
    <property type="term" value="C:cytoplasm"/>
    <property type="evidence" value="ECO:0007669"/>
    <property type="project" value="TreeGrafter"/>
</dbReference>
<dbReference type="KEGG" id="eus:EUTSA_v10025870mg"/>
<dbReference type="GO" id="GO:0006950">
    <property type="term" value="P:response to stress"/>
    <property type="evidence" value="ECO:0007669"/>
    <property type="project" value="UniProtKB-ARBA"/>
</dbReference>
<dbReference type="SUPFAM" id="SSF49764">
    <property type="entry name" value="HSP20-like chaperones"/>
    <property type="match status" value="1"/>
</dbReference>
<dbReference type="FunFam" id="2.60.40.790:FF:000001">
    <property type="entry name" value="Nuclear migration protein nudC"/>
    <property type="match status" value="1"/>
</dbReference>
<dbReference type="GO" id="GO:0006457">
    <property type="term" value="P:protein folding"/>
    <property type="evidence" value="ECO:0007669"/>
    <property type="project" value="TreeGrafter"/>
</dbReference>
<dbReference type="InterPro" id="IPR037898">
    <property type="entry name" value="NudC_fam"/>
</dbReference>
<feature type="region of interest" description="Disordered" evidence="4">
    <location>
        <begin position="1"/>
        <end position="22"/>
    </location>
</feature>